<dbReference type="VEuPathDB" id="VectorBase:GPAI003281"/>
<organism evidence="1 2">
    <name type="scientific">Glossina pallidipes</name>
    <name type="common">Tsetse fly</name>
    <dbReference type="NCBI Taxonomy" id="7398"/>
    <lineage>
        <taxon>Eukaryota</taxon>
        <taxon>Metazoa</taxon>
        <taxon>Ecdysozoa</taxon>
        <taxon>Arthropoda</taxon>
        <taxon>Hexapoda</taxon>
        <taxon>Insecta</taxon>
        <taxon>Pterygota</taxon>
        <taxon>Neoptera</taxon>
        <taxon>Endopterygota</taxon>
        <taxon>Diptera</taxon>
        <taxon>Brachycera</taxon>
        <taxon>Muscomorpha</taxon>
        <taxon>Hippoboscoidea</taxon>
        <taxon>Glossinidae</taxon>
        <taxon>Glossina</taxon>
    </lineage>
</organism>
<dbReference type="AlphaFoldDB" id="A0A1A9Z466"/>
<keyword evidence="2" id="KW-1185">Reference proteome</keyword>
<protein>
    <submittedName>
        <fullName evidence="1">Uncharacterized protein</fullName>
    </submittedName>
</protein>
<dbReference type="Proteomes" id="UP000092445">
    <property type="component" value="Unassembled WGS sequence"/>
</dbReference>
<reference evidence="2" key="1">
    <citation type="submission" date="2014-03" db="EMBL/GenBank/DDBJ databases">
        <authorList>
            <person name="Aksoy S."/>
            <person name="Warren W."/>
            <person name="Wilson R.K."/>
        </authorList>
    </citation>
    <scope>NUCLEOTIDE SEQUENCE [LARGE SCALE GENOMIC DNA]</scope>
    <source>
        <strain evidence="2">IAEA</strain>
    </source>
</reference>
<reference evidence="1" key="2">
    <citation type="submission" date="2020-05" db="UniProtKB">
        <authorList>
            <consortium name="EnsemblMetazoa"/>
        </authorList>
    </citation>
    <scope>IDENTIFICATION</scope>
    <source>
        <strain evidence="1">IAEA</strain>
    </source>
</reference>
<proteinExistence type="predicted"/>
<dbReference type="EnsemblMetazoa" id="GPAI003281-RA">
    <property type="protein sequence ID" value="GPAI003281-PA"/>
    <property type="gene ID" value="GPAI003281"/>
</dbReference>
<sequence>MPSLLYAISHPTSIYLNCQKGKSIMLLKETSLCQSFARLSFKITCKKNHFLHGPVSSKERIAHGTSVLRLQRFQRDGGVKGRKFSALFNVNTIASPYYLMEFNQ</sequence>
<name>A0A1A9Z466_GLOPL</name>
<evidence type="ECO:0000313" key="2">
    <source>
        <dbReference type="Proteomes" id="UP000092445"/>
    </source>
</evidence>
<evidence type="ECO:0000313" key="1">
    <source>
        <dbReference type="EnsemblMetazoa" id="GPAI003281-PA"/>
    </source>
</evidence>
<accession>A0A1A9Z466</accession>